<dbReference type="Pfam" id="PF00583">
    <property type="entry name" value="Acetyltransf_1"/>
    <property type="match status" value="1"/>
</dbReference>
<evidence type="ECO:0000256" key="2">
    <source>
        <dbReference type="ARBA" id="ARBA00023315"/>
    </source>
</evidence>
<keyword evidence="1" id="KW-0808">Transferase</keyword>
<evidence type="ECO:0000313" key="5">
    <source>
        <dbReference type="Proteomes" id="UP000095185"/>
    </source>
</evidence>
<organism evidence="4 5">
    <name type="scientific">Chlorobaculum limnaeum</name>
    <dbReference type="NCBI Taxonomy" id="274537"/>
    <lineage>
        <taxon>Bacteria</taxon>
        <taxon>Pseudomonadati</taxon>
        <taxon>Chlorobiota</taxon>
        <taxon>Chlorobiia</taxon>
        <taxon>Chlorobiales</taxon>
        <taxon>Chlorobiaceae</taxon>
        <taxon>Chlorobaculum</taxon>
    </lineage>
</organism>
<evidence type="ECO:0000313" key="4">
    <source>
        <dbReference type="EMBL" id="AOS83653.1"/>
    </source>
</evidence>
<dbReference type="InterPro" id="IPR016181">
    <property type="entry name" value="Acyl_CoA_acyltransferase"/>
</dbReference>
<accession>A0A1D8D0M1</accession>
<dbReference type="AlphaFoldDB" id="A0A1D8D0M1"/>
<dbReference type="Gene3D" id="3.40.630.30">
    <property type="match status" value="1"/>
</dbReference>
<feature type="domain" description="N-acetyltransferase" evidence="3">
    <location>
        <begin position="2"/>
        <end position="148"/>
    </location>
</feature>
<dbReference type="Proteomes" id="UP000095185">
    <property type="component" value="Chromosome"/>
</dbReference>
<dbReference type="CDD" id="cd04301">
    <property type="entry name" value="NAT_SF"/>
    <property type="match status" value="1"/>
</dbReference>
<keyword evidence="2" id="KW-0012">Acyltransferase</keyword>
<proteinExistence type="predicted"/>
<gene>
    <name evidence="4" type="ORF">BIU88_05515</name>
</gene>
<dbReference type="InterPro" id="IPR050832">
    <property type="entry name" value="Bact_Acetyltransf"/>
</dbReference>
<dbReference type="InterPro" id="IPR000182">
    <property type="entry name" value="GNAT_dom"/>
</dbReference>
<dbReference type="EMBL" id="CP017305">
    <property type="protein sequence ID" value="AOS83653.1"/>
    <property type="molecule type" value="Genomic_DNA"/>
</dbReference>
<keyword evidence="5" id="KW-1185">Reference proteome</keyword>
<name>A0A1D8D0M1_CHLLM</name>
<dbReference type="GO" id="GO:0016747">
    <property type="term" value="F:acyltransferase activity, transferring groups other than amino-acyl groups"/>
    <property type="evidence" value="ECO:0007669"/>
    <property type="project" value="InterPro"/>
</dbReference>
<dbReference type="PROSITE" id="PS51186">
    <property type="entry name" value="GNAT"/>
    <property type="match status" value="1"/>
</dbReference>
<dbReference type="SUPFAM" id="SSF55729">
    <property type="entry name" value="Acyl-CoA N-acyltransferases (Nat)"/>
    <property type="match status" value="1"/>
</dbReference>
<dbReference type="RefSeq" id="WP_069809421.1">
    <property type="nucleotide sequence ID" value="NZ_CP017305.1"/>
</dbReference>
<dbReference type="KEGG" id="clz:BIU88_05515"/>
<protein>
    <submittedName>
        <fullName evidence="4">GNAT family N-acetyltransferase</fullName>
    </submittedName>
</protein>
<sequence>MPNIRIAEPGDIEACARLLNVLFSQEHEFTPDPKKQEAGLEMIIGNPSAGTVFVCEEDGTIIGMVSLLNLVSTALGKKVVMLEDMIIDPAFRSQGIGALLLEHACRWAREEGYGRATLLTDGDNIPAQHFYEAHGFVRSTMVAYRRRL</sequence>
<dbReference type="STRING" id="274537.BIU88_05515"/>
<evidence type="ECO:0000256" key="1">
    <source>
        <dbReference type="ARBA" id="ARBA00022679"/>
    </source>
</evidence>
<evidence type="ECO:0000259" key="3">
    <source>
        <dbReference type="PROSITE" id="PS51186"/>
    </source>
</evidence>
<reference evidence="4" key="1">
    <citation type="submission" date="2016-09" db="EMBL/GenBank/DDBJ databases">
        <title>Genome sequence of Chlorobaculum limnaeum.</title>
        <authorList>
            <person name="Liu Z."/>
            <person name="Tank M."/>
            <person name="Bryant D.A."/>
        </authorList>
    </citation>
    <scope>NUCLEOTIDE SEQUENCE [LARGE SCALE GENOMIC DNA]</scope>
    <source>
        <strain evidence="4">DSM 1677</strain>
    </source>
</reference>
<dbReference type="PANTHER" id="PTHR43877">
    <property type="entry name" value="AMINOALKYLPHOSPHONATE N-ACETYLTRANSFERASE-RELATED-RELATED"/>
    <property type="match status" value="1"/>
</dbReference>